<evidence type="ECO:0000313" key="1">
    <source>
        <dbReference type="EMBL" id="SVD83234.1"/>
    </source>
</evidence>
<reference evidence="1" key="1">
    <citation type="submission" date="2018-05" db="EMBL/GenBank/DDBJ databases">
        <authorList>
            <person name="Lanie J.A."/>
            <person name="Ng W.-L."/>
            <person name="Kazmierczak K.M."/>
            <person name="Andrzejewski T.M."/>
            <person name="Davidsen T.M."/>
            <person name="Wayne K.J."/>
            <person name="Tettelin H."/>
            <person name="Glass J.I."/>
            <person name="Rusch D."/>
            <person name="Podicherti R."/>
            <person name="Tsui H.-C.T."/>
            <person name="Winkler M.E."/>
        </authorList>
    </citation>
    <scope>NUCLEOTIDE SEQUENCE</scope>
</reference>
<name>A0A382YJ43_9ZZZZ</name>
<protein>
    <submittedName>
        <fullName evidence="1">Uncharacterized protein</fullName>
    </submittedName>
</protein>
<proteinExistence type="predicted"/>
<accession>A0A382YJ43</accession>
<gene>
    <name evidence="1" type="ORF">METZ01_LOCUS436088</name>
</gene>
<organism evidence="1">
    <name type="scientific">marine metagenome</name>
    <dbReference type="NCBI Taxonomy" id="408172"/>
    <lineage>
        <taxon>unclassified sequences</taxon>
        <taxon>metagenomes</taxon>
        <taxon>ecological metagenomes</taxon>
    </lineage>
</organism>
<dbReference type="AlphaFoldDB" id="A0A382YJ43"/>
<dbReference type="EMBL" id="UINC01176213">
    <property type="protein sequence ID" value="SVD83234.1"/>
    <property type="molecule type" value="Genomic_DNA"/>
</dbReference>
<sequence length="27" mass="3115">PIPREHFTQQTVANLDAAVMLHNQNNR</sequence>
<feature type="non-terminal residue" evidence="1">
    <location>
        <position position="1"/>
    </location>
</feature>